<proteinExistence type="predicted"/>
<name>A0AAV8XSE9_9CUCU</name>
<dbReference type="EMBL" id="JANEYF010002810">
    <property type="protein sequence ID" value="KAJ8941996.1"/>
    <property type="molecule type" value="Genomic_DNA"/>
</dbReference>
<dbReference type="InterPro" id="IPR006578">
    <property type="entry name" value="MADF-dom"/>
</dbReference>
<evidence type="ECO:0000259" key="2">
    <source>
        <dbReference type="PROSITE" id="PS51029"/>
    </source>
</evidence>
<gene>
    <name evidence="3" type="ORF">NQ314_010223</name>
</gene>
<evidence type="ECO:0000313" key="4">
    <source>
        <dbReference type="Proteomes" id="UP001162156"/>
    </source>
</evidence>
<reference evidence="3" key="1">
    <citation type="journal article" date="2023" name="Insect Mol. Biol.">
        <title>Genome sequencing provides insights into the evolution of gene families encoding plant cell wall-degrading enzymes in longhorned beetles.</title>
        <authorList>
            <person name="Shin N.R."/>
            <person name="Okamura Y."/>
            <person name="Kirsch R."/>
            <person name="Pauchet Y."/>
        </authorList>
    </citation>
    <scope>NUCLEOTIDE SEQUENCE</scope>
    <source>
        <strain evidence="3">RBIC_L_NR</strain>
    </source>
</reference>
<evidence type="ECO:0000256" key="1">
    <source>
        <dbReference type="SAM" id="MobiDB-lite"/>
    </source>
</evidence>
<dbReference type="PANTHER" id="PTHR21505">
    <property type="entry name" value="MADF DOMAIN-CONTAINING PROTEIN-RELATED"/>
    <property type="match status" value="1"/>
</dbReference>
<organism evidence="3 4">
    <name type="scientific">Rhamnusium bicolor</name>
    <dbReference type="NCBI Taxonomy" id="1586634"/>
    <lineage>
        <taxon>Eukaryota</taxon>
        <taxon>Metazoa</taxon>
        <taxon>Ecdysozoa</taxon>
        <taxon>Arthropoda</taxon>
        <taxon>Hexapoda</taxon>
        <taxon>Insecta</taxon>
        <taxon>Pterygota</taxon>
        <taxon>Neoptera</taxon>
        <taxon>Endopterygota</taxon>
        <taxon>Coleoptera</taxon>
        <taxon>Polyphaga</taxon>
        <taxon>Cucujiformia</taxon>
        <taxon>Chrysomeloidea</taxon>
        <taxon>Cerambycidae</taxon>
        <taxon>Lepturinae</taxon>
        <taxon>Rhagiini</taxon>
        <taxon>Rhamnusium</taxon>
    </lineage>
</organism>
<sequence>MASKEFISGLIALYRDNPCLWKTTIPEYTNKNIKNKCYKGLVDYSKQFFKEADKKFVQQKLQNLRTAFRKEFKKVEDSNRSGVGTDDLYVPKLWYYDLLLFTNNDVIPCSSVESRKRRFSNNTISQMDNETDNETEDNEDNEEIEDPEESLENCETRNSECTESLFKTKFI</sequence>
<evidence type="ECO:0000313" key="3">
    <source>
        <dbReference type="EMBL" id="KAJ8941996.1"/>
    </source>
</evidence>
<feature type="domain" description="MADF" evidence="2">
    <location>
        <begin position="9"/>
        <end position="107"/>
    </location>
</feature>
<dbReference type="SMART" id="SM00595">
    <property type="entry name" value="MADF"/>
    <property type="match status" value="1"/>
</dbReference>
<keyword evidence="4" id="KW-1185">Reference proteome</keyword>
<feature type="region of interest" description="Disordered" evidence="1">
    <location>
        <begin position="120"/>
        <end position="159"/>
    </location>
</feature>
<dbReference type="AlphaFoldDB" id="A0AAV8XSE9"/>
<dbReference type="Pfam" id="PF10545">
    <property type="entry name" value="MADF_DNA_bdg"/>
    <property type="match status" value="1"/>
</dbReference>
<accession>A0AAV8XSE9</accession>
<feature type="compositionally biased region" description="Acidic residues" evidence="1">
    <location>
        <begin position="129"/>
        <end position="152"/>
    </location>
</feature>
<protein>
    <recommendedName>
        <fullName evidence="2">MADF domain-containing protein</fullName>
    </recommendedName>
</protein>
<dbReference type="PROSITE" id="PS51029">
    <property type="entry name" value="MADF"/>
    <property type="match status" value="1"/>
</dbReference>
<comment type="caution">
    <text evidence="3">The sequence shown here is derived from an EMBL/GenBank/DDBJ whole genome shotgun (WGS) entry which is preliminary data.</text>
</comment>
<dbReference type="PANTHER" id="PTHR21505:SF8">
    <property type="entry name" value="DPT-YFP REPRESSOR BY OVEREXPRESSION, ISOFORM D-RELATED"/>
    <property type="match status" value="1"/>
</dbReference>
<dbReference type="Proteomes" id="UP001162156">
    <property type="component" value="Unassembled WGS sequence"/>
</dbReference>